<sequence length="124" mass="14076">MIMMSRDGNRDRGRRNRGPVIEEKLLELKLHLSEPTCPSPSLTLSPPEILIGLPSSPLFLLNFLKNFIAKLKAHKSVCWVFYETTKRKTEINYYIMAARASCPDLRSDSNGFVSHALSAVEERN</sequence>
<keyword evidence="2" id="KW-1185">Reference proteome</keyword>
<dbReference type="AlphaFoldDB" id="A0AAV1C4E4"/>
<accession>A0AAV1C4E4</accession>
<gene>
    <name evidence="1" type="ORF">OLC1_LOCUS1641</name>
</gene>
<evidence type="ECO:0000313" key="1">
    <source>
        <dbReference type="EMBL" id="CAI9089267.1"/>
    </source>
</evidence>
<name>A0AAV1C4E4_OLDCO</name>
<reference evidence="1" key="1">
    <citation type="submission" date="2023-03" db="EMBL/GenBank/DDBJ databases">
        <authorList>
            <person name="Julca I."/>
        </authorList>
    </citation>
    <scope>NUCLEOTIDE SEQUENCE</scope>
</reference>
<evidence type="ECO:0000313" key="2">
    <source>
        <dbReference type="Proteomes" id="UP001161247"/>
    </source>
</evidence>
<proteinExistence type="predicted"/>
<protein>
    <submittedName>
        <fullName evidence="1">OLC1v1023814C1</fullName>
    </submittedName>
</protein>
<dbReference type="EMBL" id="OX459118">
    <property type="protein sequence ID" value="CAI9089267.1"/>
    <property type="molecule type" value="Genomic_DNA"/>
</dbReference>
<dbReference type="Proteomes" id="UP001161247">
    <property type="component" value="Chromosome 1"/>
</dbReference>
<organism evidence="1 2">
    <name type="scientific">Oldenlandia corymbosa var. corymbosa</name>
    <dbReference type="NCBI Taxonomy" id="529605"/>
    <lineage>
        <taxon>Eukaryota</taxon>
        <taxon>Viridiplantae</taxon>
        <taxon>Streptophyta</taxon>
        <taxon>Embryophyta</taxon>
        <taxon>Tracheophyta</taxon>
        <taxon>Spermatophyta</taxon>
        <taxon>Magnoliopsida</taxon>
        <taxon>eudicotyledons</taxon>
        <taxon>Gunneridae</taxon>
        <taxon>Pentapetalae</taxon>
        <taxon>asterids</taxon>
        <taxon>lamiids</taxon>
        <taxon>Gentianales</taxon>
        <taxon>Rubiaceae</taxon>
        <taxon>Rubioideae</taxon>
        <taxon>Spermacoceae</taxon>
        <taxon>Hedyotis-Oldenlandia complex</taxon>
        <taxon>Oldenlandia</taxon>
    </lineage>
</organism>